<evidence type="ECO:0000313" key="2">
    <source>
        <dbReference type="Proteomes" id="UP000076066"/>
    </source>
</evidence>
<dbReference type="CDD" id="cd06325">
    <property type="entry name" value="PBP1_ABC_unchar_transporter"/>
    <property type="match status" value="1"/>
</dbReference>
<dbReference type="PANTHER" id="PTHR35271">
    <property type="entry name" value="ABC TRANSPORTER, SUBSTRATE-BINDING LIPOPROTEIN-RELATED"/>
    <property type="match status" value="1"/>
</dbReference>
<accession>A0A143DEW0</accession>
<dbReference type="Gene3D" id="3.40.50.2300">
    <property type="match status" value="2"/>
</dbReference>
<sequence length="313" mass="32648">MIFSAIALCLTNDGWASEIKYVASTAIVEHPALNAIRDGLRDGLRNKGYDDSTLKFTFESAQGSPATAAQIARKLAGAGPDVIVPITTPSAQAVVASSNHIPVVFSAISDPVGANLVQDLDKPSATVTGIADIPDFGKSLAMVKAIVPSAQTIGIPHNPGEPNAVDALARIRAAANITGIKIIATTAHRSSDVQAAAQALVGKVDAIYIPLDNTVVSALESVLKVGIDNRIPVFATDTHSVERGSVAALGYDQYDIGLQTADIVDKILKGARVSDIPVAMPRLVQLYVNARAAEQMGVNIPQDVLKQAAHVVR</sequence>
<evidence type="ECO:0000313" key="1">
    <source>
        <dbReference type="EMBL" id="AMW35070.1"/>
    </source>
</evidence>
<dbReference type="SUPFAM" id="SSF53822">
    <property type="entry name" value="Periplasmic binding protein-like I"/>
    <property type="match status" value="1"/>
</dbReference>
<dbReference type="Pfam" id="PF04392">
    <property type="entry name" value="ABC_sub_bind"/>
    <property type="match status" value="1"/>
</dbReference>
<proteinExistence type="predicted"/>
<dbReference type="PANTHER" id="PTHR35271:SF1">
    <property type="entry name" value="ABC TRANSPORTER, SUBSTRATE-BINDING LIPOPROTEIN"/>
    <property type="match status" value="1"/>
</dbReference>
<gene>
    <name evidence="1" type="ORF">AY555_07650</name>
</gene>
<dbReference type="OrthoDB" id="9776955at2"/>
<dbReference type="KEGG" id="hjo:AY555_07650"/>
<organism evidence="1 2">
    <name type="scientific">Haematospirillum jordaniae</name>
    <dbReference type="NCBI Taxonomy" id="1549855"/>
    <lineage>
        <taxon>Bacteria</taxon>
        <taxon>Pseudomonadati</taxon>
        <taxon>Pseudomonadota</taxon>
        <taxon>Alphaproteobacteria</taxon>
        <taxon>Rhodospirillales</taxon>
        <taxon>Novispirillaceae</taxon>
        <taxon>Haematospirillum</taxon>
    </lineage>
</organism>
<keyword evidence="2" id="KW-1185">Reference proteome</keyword>
<dbReference type="InterPro" id="IPR028082">
    <property type="entry name" value="Peripla_BP_I"/>
</dbReference>
<dbReference type="EMBL" id="CP014525">
    <property type="protein sequence ID" value="AMW35070.1"/>
    <property type="molecule type" value="Genomic_DNA"/>
</dbReference>
<protein>
    <submittedName>
        <fullName evidence="1">ABC transporter permease</fullName>
    </submittedName>
</protein>
<dbReference type="AlphaFoldDB" id="A0A143DEW0"/>
<name>A0A143DEW0_9PROT</name>
<reference evidence="1 2" key="1">
    <citation type="submission" date="2016-02" db="EMBL/GenBank/DDBJ databases">
        <title>Complete Genome of H5569, the type strain of the newly described species Haematospirillium jordaniae.</title>
        <authorList>
            <person name="Nicholson A.C."/>
            <person name="Humrighouse B.W."/>
            <person name="Loparov V."/>
            <person name="McQuiston J.R."/>
        </authorList>
    </citation>
    <scope>NUCLEOTIDE SEQUENCE [LARGE SCALE GENOMIC DNA]</scope>
    <source>
        <strain evidence="1 2">H5569</strain>
    </source>
</reference>
<dbReference type="Proteomes" id="UP000076066">
    <property type="component" value="Chromosome"/>
</dbReference>
<dbReference type="STRING" id="1549855.AY555_07650"/>
<dbReference type="InterPro" id="IPR007487">
    <property type="entry name" value="ABC_transpt-TYRBP-like"/>
</dbReference>